<dbReference type="OrthoDB" id="9182344at2"/>
<reference evidence="1 2" key="1">
    <citation type="submission" date="2014-12" db="EMBL/GenBank/DDBJ databases">
        <title>16Stimator: statistical estimation of ribosomal gene copy numbers from draft genome assemblies.</title>
        <authorList>
            <person name="Perisin M.A."/>
            <person name="Vetter M."/>
            <person name="Gilbert J.A."/>
            <person name="Bergelson J."/>
        </authorList>
    </citation>
    <scope>NUCLEOTIDE SEQUENCE [LARGE SCALE GENOMIC DNA]</scope>
    <source>
        <strain evidence="1 2">MEJ076</strain>
    </source>
</reference>
<dbReference type="Gene3D" id="2.60.34.30">
    <property type="entry name" value="Competence, DNA-entry nuclease inhibitor, ComJ"/>
    <property type="match status" value="1"/>
</dbReference>
<dbReference type="Proteomes" id="UP000035017">
    <property type="component" value="Unassembled WGS sequence"/>
</dbReference>
<evidence type="ECO:0000313" key="1">
    <source>
        <dbReference type="EMBL" id="KIP98193.1"/>
    </source>
</evidence>
<gene>
    <name evidence="1" type="ORF">RU07_22750</name>
</gene>
<organism evidence="1 2">
    <name type="scientific">Agrobacterium tumefaciens</name>
    <dbReference type="NCBI Taxonomy" id="358"/>
    <lineage>
        <taxon>Bacteria</taxon>
        <taxon>Pseudomonadati</taxon>
        <taxon>Pseudomonadota</taxon>
        <taxon>Alphaproteobacteria</taxon>
        <taxon>Hyphomicrobiales</taxon>
        <taxon>Rhizobiaceae</taxon>
        <taxon>Rhizobium/Agrobacterium group</taxon>
        <taxon>Agrobacterium</taxon>
        <taxon>Agrobacterium tumefaciens complex</taxon>
    </lineage>
</organism>
<dbReference type="EMBL" id="JXQV01000043">
    <property type="protein sequence ID" value="KIP98193.1"/>
    <property type="molecule type" value="Genomic_DNA"/>
</dbReference>
<protein>
    <recommendedName>
        <fullName evidence="3">Competence protein J (ComJ)</fullName>
    </recommendedName>
</protein>
<dbReference type="InterPro" id="IPR038691">
    <property type="entry name" value="ComJ_sf"/>
</dbReference>
<name>A0A0D0KMH2_AGRTU</name>
<dbReference type="AlphaFoldDB" id="A0A0D0KMH2"/>
<dbReference type="Pfam" id="PF11033">
    <property type="entry name" value="ComJ"/>
    <property type="match status" value="1"/>
</dbReference>
<proteinExistence type="predicted"/>
<sequence length="162" mass="18574">MAEIFPLFISYQQLAVFNDGLDNPFNDWKPRHVSQGFSWRAESVSFRVPEGENYIVEVLQDSDVSALVGEPTRIILTPFVRIKDNSVTVGSITEESRVSIEEAAKYQLFFELLPRGVYEDKQFEHGIRLRFVKDDNPVFEIRKADDEMDVSSDLELVAQPAE</sequence>
<accession>A0A0D0KMH2</accession>
<evidence type="ECO:0000313" key="2">
    <source>
        <dbReference type="Proteomes" id="UP000035017"/>
    </source>
</evidence>
<evidence type="ECO:0008006" key="3">
    <source>
        <dbReference type="Google" id="ProtNLM"/>
    </source>
</evidence>
<dbReference type="InterPro" id="IPR020354">
    <property type="entry name" value="Competence_nuclease_inhibitor"/>
</dbReference>
<comment type="caution">
    <text evidence="1">The sequence shown here is derived from an EMBL/GenBank/DDBJ whole genome shotgun (WGS) entry which is preliminary data.</text>
</comment>